<keyword evidence="3" id="KW-1185">Reference proteome</keyword>
<gene>
    <name evidence="2" type="ORF">QIS74_03559</name>
</gene>
<comment type="caution">
    <text evidence="2">The sequence shown here is derived from an EMBL/GenBank/DDBJ whole genome shotgun (WGS) entry which is preliminary data.</text>
</comment>
<protein>
    <recommendedName>
        <fullName evidence="1">DUF6536 domain-containing protein</fullName>
    </recommendedName>
</protein>
<dbReference type="PANTHER" id="PTHR35395">
    <property type="entry name" value="DUF6536 DOMAIN-CONTAINING PROTEIN"/>
    <property type="match status" value="1"/>
</dbReference>
<evidence type="ECO:0000259" key="1">
    <source>
        <dbReference type="Pfam" id="PF20163"/>
    </source>
</evidence>
<dbReference type="InterPro" id="IPR046623">
    <property type="entry name" value="DUF6536"/>
</dbReference>
<dbReference type="EMBL" id="JASAOK010000015">
    <property type="protein sequence ID" value="KAK6223615.1"/>
    <property type="molecule type" value="Genomic_DNA"/>
</dbReference>
<evidence type="ECO:0000313" key="2">
    <source>
        <dbReference type="EMBL" id="KAK6223615.1"/>
    </source>
</evidence>
<organism evidence="2 3">
    <name type="scientific">Colletotrichum tabaci</name>
    <dbReference type="NCBI Taxonomy" id="1209068"/>
    <lineage>
        <taxon>Eukaryota</taxon>
        <taxon>Fungi</taxon>
        <taxon>Dikarya</taxon>
        <taxon>Ascomycota</taxon>
        <taxon>Pezizomycotina</taxon>
        <taxon>Sordariomycetes</taxon>
        <taxon>Hypocreomycetidae</taxon>
        <taxon>Glomerellales</taxon>
        <taxon>Glomerellaceae</taxon>
        <taxon>Colletotrichum</taxon>
        <taxon>Colletotrichum destructivum species complex</taxon>
    </lineage>
</organism>
<dbReference type="Pfam" id="PF20163">
    <property type="entry name" value="DUF6536"/>
    <property type="match status" value="1"/>
</dbReference>
<name>A0AAV9TKL0_9PEZI</name>
<evidence type="ECO:0000313" key="3">
    <source>
        <dbReference type="Proteomes" id="UP001327957"/>
    </source>
</evidence>
<dbReference type="AlphaFoldDB" id="A0AAV9TKL0"/>
<dbReference type="Proteomes" id="UP001327957">
    <property type="component" value="Unassembled WGS sequence"/>
</dbReference>
<proteinExistence type="predicted"/>
<accession>A0AAV9TKL0</accession>
<reference evidence="2 3" key="1">
    <citation type="submission" date="2023-04" db="EMBL/GenBank/DDBJ databases">
        <title>Colletotrichum tabacum stain YC1 causing leaf anthracnose on Nicotiana tabacum(L.) cv.</title>
        <authorList>
            <person name="Ji Z."/>
            <person name="Wang M."/>
            <person name="Zhang J."/>
            <person name="Wang N."/>
            <person name="Zhou Z."/>
        </authorList>
    </citation>
    <scope>NUCLEOTIDE SEQUENCE [LARGE SCALE GENOMIC DNA]</scope>
    <source>
        <strain evidence="2 3">YC1</strain>
    </source>
</reference>
<dbReference type="PANTHER" id="PTHR35395:SF1">
    <property type="entry name" value="DUF6536 DOMAIN-CONTAINING PROTEIN"/>
    <property type="match status" value="1"/>
</dbReference>
<sequence length="119" mass="13146">MAWHGMSLAVGTAALRRPTRKRISLPPKSCPPDGAGWLAMLHTAIHVVINNLSTVLLAGSNYCMQCAIAPTRSEIDRAHARRKWLDIGVPSIRNFGKIKLEKKALWLLLSLSSFPLHLL</sequence>
<feature type="domain" description="DUF6536" evidence="1">
    <location>
        <begin position="41"/>
        <end position="119"/>
    </location>
</feature>